<feature type="region of interest" description="Disordered" evidence="5">
    <location>
        <begin position="144"/>
        <end position="191"/>
    </location>
</feature>
<feature type="compositionally biased region" description="Polar residues" evidence="5">
    <location>
        <begin position="182"/>
        <end position="191"/>
    </location>
</feature>
<keyword evidence="2 4" id="KW-0863">Zinc-finger</keyword>
<keyword evidence="1" id="KW-0479">Metal-binding</keyword>
<keyword evidence="3" id="KW-0862">Zinc</keyword>
<feature type="region of interest" description="Disordered" evidence="5">
    <location>
        <begin position="1070"/>
        <end position="1132"/>
    </location>
</feature>
<gene>
    <name evidence="7" type="ORF">CUNI_LOCUS10839</name>
</gene>
<dbReference type="PROSITE" id="PS51058">
    <property type="entry name" value="ZF_CXXC"/>
    <property type="match status" value="1"/>
</dbReference>
<feature type="compositionally biased region" description="Basic and acidic residues" evidence="5">
    <location>
        <begin position="934"/>
        <end position="954"/>
    </location>
</feature>
<evidence type="ECO:0000256" key="2">
    <source>
        <dbReference type="ARBA" id="ARBA00022771"/>
    </source>
</evidence>
<feature type="compositionally biased region" description="Basic and acidic residues" evidence="5">
    <location>
        <begin position="896"/>
        <end position="910"/>
    </location>
</feature>
<feature type="region of interest" description="Disordered" evidence="5">
    <location>
        <begin position="608"/>
        <end position="627"/>
    </location>
</feature>
<feature type="region of interest" description="Disordered" evidence="5">
    <location>
        <begin position="547"/>
        <end position="582"/>
    </location>
</feature>
<evidence type="ECO:0000256" key="1">
    <source>
        <dbReference type="ARBA" id="ARBA00022723"/>
    </source>
</evidence>
<reference evidence="7" key="1">
    <citation type="submission" date="2021-04" db="EMBL/GenBank/DDBJ databases">
        <authorList>
            <consortium name="Molecular Ecology Group"/>
        </authorList>
    </citation>
    <scope>NUCLEOTIDE SEQUENCE</scope>
</reference>
<feature type="compositionally biased region" description="Polar residues" evidence="5">
    <location>
        <begin position="156"/>
        <end position="174"/>
    </location>
</feature>
<accession>A0A8S3ZE72</accession>
<dbReference type="Pfam" id="PF02008">
    <property type="entry name" value="zf-CXXC"/>
    <property type="match status" value="1"/>
</dbReference>
<feature type="compositionally biased region" description="Basic and acidic residues" evidence="5">
    <location>
        <begin position="964"/>
        <end position="975"/>
    </location>
</feature>
<feature type="region of interest" description="Disordered" evidence="5">
    <location>
        <begin position="440"/>
        <end position="468"/>
    </location>
</feature>
<evidence type="ECO:0000256" key="3">
    <source>
        <dbReference type="ARBA" id="ARBA00022833"/>
    </source>
</evidence>
<dbReference type="AlphaFoldDB" id="A0A8S3ZE72"/>
<dbReference type="InterPro" id="IPR002857">
    <property type="entry name" value="Znf_CXXC"/>
</dbReference>
<feature type="region of interest" description="Disordered" evidence="5">
    <location>
        <begin position="877"/>
        <end position="975"/>
    </location>
</feature>
<dbReference type="GO" id="GO:0008270">
    <property type="term" value="F:zinc ion binding"/>
    <property type="evidence" value="ECO:0007669"/>
    <property type="project" value="UniProtKB-KW"/>
</dbReference>
<dbReference type="Proteomes" id="UP000678393">
    <property type="component" value="Unassembled WGS sequence"/>
</dbReference>
<feature type="region of interest" description="Disordered" evidence="5">
    <location>
        <begin position="753"/>
        <end position="856"/>
    </location>
</feature>
<evidence type="ECO:0000313" key="7">
    <source>
        <dbReference type="EMBL" id="CAG5125281.1"/>
    </source>
</evidence>
<comment type="caution">
    <text evidence="7">The sequence shown here is derived from an EMBL/GenBank/DDBJ whole genome shotgun (WGS) entry which is preliminary data.</text>
</comment>
<evidence type="ECO:0000313" key="8">
    <source>
        <dbReference type="Proteomes" id="UP000678393"/>
    </source>
</evidence>
<evidence type="ECO:0000256" key="4">
    <source>
        <dbReference type="PROSITE-ProRule" id="PRU00509"/>
    </source>
</evidence>
<evidence type="ECO:0000259" key="6">
    <source>
        <dbReference type="PROSITE" id="PS51058"/>
    </source>
</evidence>
<feature type="compositionally biased region" description="Basic and acidic residues" evidence="5">
    <location>
        <begin position="1082"/>
        <end position="1094"/>
    </location>
</feature>
<dbReference type="OrthoDB" id="6161085at2759"/>
<feature type="compositionally biased region" description="Polar residues" evidence="5">
    <location>
        <begin position="774"/>
        <end position="788"/>
    </location>
</feature>
<feature type="compositionally biased region" description="Basic and acidic residues" evidence="5">
    <location>
        <begin position="1103"/>
        <end position="1122"/>
    </location>
</feature>
<feature type="non-terminal residue" evidence="7">
    <location>
        <position position="1"/>
    </location>
</feature>
<organism evidence="7 8">
    <name type="scientific">Candidula unifasciata</name>
    <dbReference type="NCBI Taxonomy" id="100452"/>
    <lineage>
        <taxon>Eukaryota</taxon>
        <taxon>Metazoa</taxon>
        <taxon>Spiralia</taxon>
        <taxon>Lophotrochozoa</taxon>
        <taxon>Mollusca</taxon>
        <taxon>Gastropoda</taxon>
        <taxon>Heterobranchia</taxon>
        <taxon>Euthyneura</taxon>
        <taxon>Panpulmonata</taxon>
        <taxon>Eupulmonata</taxon>
        <taxon>Stylommatophora</taxon>
        <taxon>Helicina</taxon>
        <taxon>Helicoidea</taxon>
        <taxon>Geomitridae</taxon>
        <taxon>Candidula</taxon>
    </lineage>
</organism>
<dbReference type="EMBL" id="CAJHNH020002002">
    <property type="protein sequence ID" value="CAG5125281.1"/>
    <property type="molecule type" value="Genomic_DNA"/>
</dbReference>
<keyword evidence="8" id="KW-1185">Reference proteome</keyword>
<feature type="compositionally biased region" description="Polar residues" evidence="5">
    <location>
        <begin position="802"/>
        <end position="817"/>
    </location>
</feature>
<sequence length="1230" mass="136478">MARLRFPGRPGYRFDRIGVRYSADEARITTDPTLSIITSIHKGLQQFRDIFGDSDEDDTEFCGFTPAEVRAAEKNFQRAIKQEKQFLEQQAHQQKFRSERSKATLTCLAAAGLELTKNTRAPINLRKTYKKIVETGLVQDATRKIKPNSWHETSRNKSLQEVSRPSPHLQQASKVSVAAGKQNGQPVPDNVSNLKHIRLKRLTHNVDTQPVFRRPVGRPRKYTTTAEGVIDVQRGNSFESIAAASSGFGAKPLSKYTSMAKQILARATKQAVHTSSKLFTSTHKVRKFVLPTKSSRSSRVIKPNKRFLEDDNVHQLVAKQAKISPSSLTAAAPAFKAPIFGMVVGSEKSNSFSAFPSCGLTMSPFNVTRDKGFPAFSTAPQPSGTSSFMDGLANQKLLGSLDQPLIVEGKRPRKPSLIMRMKLVEDDPADEIRLQQQLSDATTAVKSDGQKPPADAKFSPTPLPSQTKGFGAPKSLIAPAKLFTDPSTCSLSSKAFRAHYKQQQILSNLPSQSTVVLRQAKLQLNRTALNRSKAALARSLKAQLKREAKLERRRRTPQSRFGRLSVSDPSAVSPGSSLSQLSPFSKLASDSAIERQKSGLFEGIEAGAGSFSPGRSPPVTPSSLQTLKPKNEKFDNYQASLIKHDALLKTYAPGSRWHCLVCSSMCVIKKNRKLPQVPLCKRCKAAYFFQVTLKPGSLKRKCKYGGRCNIHFSEKSILHCPSCKFRKFDAVMRKCKELGYTVTQRCPYRYMTAKQRQTSRSGDRMVEPGLRTPGRTSNHSSELISASNLDKPLSVDVDQDTDPFSLSPPQTLSSSKSTPDKGLRSPSKKLGLTASDGDKVSEADEDGDIVGRSRGSVRGPRIKHVCRRAAMVFPQQRATFPEEPQKRTLTLSALPNEEKRQLWAKNKQEQTQDSSTDESNDETKQNKIPALASPDRKLQSPKEEQADTKKERKIGSNFNKKLGLTRDEKVDDLREGKMPKNRISEARMAGTDVASKVKKKSISIEKTLAARKKGYTRKIRCRECKGCKTPECGVCVFCRDKPKFGGPGRIKKCCIHSVCLAPKIPRKATQAFIEPKSPTKTYRRDDDDQNGDHHTRSHNSRAGFRDSSSRYQEKRANNHWRVEGNGNGAKDDSEDVIEGAEENMDTYQNGHTSSLSSSLQNGLDMDGSQCQSKTVANTNGDRVVRYAKGKYSTAVEATIQFALADVRNPFIGRMAEAYVGKMRHLKHREK</sequence>
<evidence type="ECO:0000256" key="5">
    <source>
        <dbReference type="SAM" id="MobiDB-lite"/>
    </source>
</evidence>
<dbReference type="GO" id="GO:0003677">
    <property type="term" value="F:DNA binding"/>
    <property type="evidence" value="ECO:0007669"/>
    <property type="project" value="InterPro"/>
</dbReference>
<proteinExistence type="predicted"/>
<name>A0A8S3ZE72_9EUPU</name>
<protein>
    <recommendedName>
        <fullName evidence="6">CXXC-type domain-containing protein</fullName>
    </recommendedName>
</protein>
<feature type="compositionally biased region" description="Polar residues" evidence="5">
    <location>
        <begin position="567"/>
        <end position="582"/>
    </location>
</feature>
<feature type="domain" description="CXXC-type" evidence="6">
    <location>
        <begin position="1014"/>
        <end position="1060"/>
    </location>
</feature>